<evidence type="ECO:0000313" key="3">
    <source>
        <dbReference type="EMBL" id="SFV59620.1"/>
    </source>
</evidence>
<keyword evidence="3" id="KW-0969">Cilium</keyword>
<proteinExistence type="predicted"/>
<evidence type="ECO:0000259" key="2">
    <source>
        <dbReference type="Pfam" id="PF24323"/>
    </source>
</evidence>
<dbReference type="Pfam" id="PF24323">
    <property type="entry name" value="DUF7494"/>
    <property type="match status" value="1"/>
</dbReference>
<keyword evidence="1" id="KW-0175">Coiled coil</keyword>
<keyword evidence="3" id="KW-0966">Cell projection</keyword>
<name>A0A1W1C1B1_9ZZZZ</name>
<dbReference type="EMBL" id="FPHE01000092">
    <property type="protein sequence ID" value="SFV59620.1"/>
    <property type="molecule type" value="Genomic_DNA"/>
</dbReference>
<feature type="coiled-coil region" evidence="1">
    <location>
        <begin position="718"/>
        <end position="748"/>
    </location>
</feature>
<reference evidence="3" key="1">
    <citation type="submission" date="2016-10" db="EMBL/GenBank/DDBJ databases">
        <authorList>
            <person name="de Groot N.N."/>
        </authorList>
    </citation>
    <scope>NUCLEOTIDE SEQUENCE</scope>
</reference>
<gene>
    <name evidence="3" type="ORF">MNB_SV-12-1316</name>
</gene>
<sequence length="795" mass="93169">MKKLLLLFTISIHIFALDIYLNSAKENNLSYAVLHIIDNEPIKCRTISQALDKKSYICSFEKIIKNRLTAKKLDFVNIDFLEKNNKFYVNIEPKYNSKLLRVDEKLYDKKEVNGDRAVKKSKHWMVLLYKKLPFGKNLSKEGINFPITFDKYLKPYIGSVDLNGAPISYVKSRDINYYVDIEKEFQDKDYDVVIKDVDRALKQYPNSIFKSDLLLYKLKTIDICIEKNISPISDEYTNNDLLKLGKMWIREFSSNEGIPQVLLILVKGYLRVQSSSDVNYFLDILISEHKDSIYTKKAILYFADSLYSKNDKNRAMKLYEDVLYSANDLDIASLAAIKLVNSKINTGKTQEAKRYLVKVLNANKKFLLKDTEATSRLAVKLAANGLERIAANLNDLLLENLKKGEQDQRELLLKQAGDWYAKAGKVKKAYARYKEYKKDYKEGLYINEVNKAIDRLFFKIDENNETKLINYYDVLISKYNNDIKDKAIIEKAKLLMKQKKYKKIIKMKKLLTSFGDTNSSKNNNYIKEASIKLIDNYVQKKNCQKAINLYENNGIDFNDIDNKRYLFECFIITSRYKKAYNLAKAQSQSKNLNKKFLWLENMIISQNKLQNFDGVIKLKDDLFNLSAVVKKQISAPVYRAIINSLMFKKLYNQSLSILYKLEKLYPKDIKNLELYYRVINYANSKRDDLLLIKYAKKILKLQKGYKVNFYTPKVNFMYIDALKRLSRLQEAKKLAEELKNLKLEEKYNSRILYILGELNLKLKNDKKAKEYFMECSKEKSKDSWTSLCEESLKIF</sequence>
<dbReference type="AlphaFoldDB" id="A0A1W1C1B1"/>
<feature type="domain" description="DUF7494" evidence="2">
    <location>
        <begin position="17"/>
        <end position="131"/>
    </location>
</feature>
<protein>
    <submittedName>
        <fullName evidence="3">Paralysed flagella protein PflA</fullName>
    </submittedName>
</protein>
<evidence type="ECO:0000256" key="1">
    <source>
        <dbReference type="SAM" id="Coils"/>
    </source>
</evidence>
<keyword evidence="3" id="KW-0282">Flagellum</keyword>
<dbReference type="InterPro" id="IPR011990">
    <property type="entry name" value="TPR-like_helical_dom_sf"/>
</dbReference>
<dbReference type="Gene3D" id="1.25.40.10">
    <property type="entry name" value="Tetratricopeptide repeat domain"/>
    <property type="match status" value="2"/>
</dbReference>
<organism evidence="3">
    <name type="scientific">hydrothermal vent metagenome</name>
    <dbReference type="NCBI Taxonomy" id="652676"/>
    <lineage>
        <taxon>unclassified sequences</taxon>
        <taxon>metagenomes</taxon>
        <taxon>ecological metagenomes</taxon>
    </lineage>
</organism>
<accession>A0A1W1C1B1</accession>
<dbReference type="InterPro" id="IPR055917">
    <property type="entry name" value="DUF7494"/>
</dbReference>